<feature type="non-terminal residue" evidence="1">
    <location>
        <position position="1"/>
    </location>
</feature>
<evidence type="ECO:0000313" key="1">
    <source>
        <dbReference type="EMBL" id="SVD50050.1"/>
    </source>
</evidence>
<name>A0A382VUJ3_9ZZZZ</name>
<dbReference type="AlphaFoldDB" id="A0A382VUJ3"/>
<organism evidence="1">
    <name type="scientific">marine metagenome</name>
    <dbReference type="NCBI Taxonomy" id="408172"/>
    <lineage>
        <taxon>unclassified sequences</taxon>
        <taxon>metagenomes</taxon>
        <taxon>ecological metagenomes</taxon>
    </lineage>
</organism>
<reference evidence="1" key="1">
    <citation type="submission" date="2018-05" db="EMBL/GenBank/DDBJ databases">
        <authorList>
            <person name="Lanie J.A."/>
            <person name="Ng W.-L."/>
            <person name="Kazmierczak K.M."/>
            <person name="Andrzejewski T.M."/>
            <person name="Davidsen T.M."/>
            <person name="Wayne K.J."/>
            <person name="Tettelin H."/>
            <person name="Glass J.I."/>
            <person name="Rusch D."/>
            <person name="Podicherti R."/>
            <person name="Tsui H.-C.T."/>
            <person name="Winkler M.E."/>
        </authorList>
    </citation>
    <scope>NUCLEOTIDE SEQUENCE</scope>
</reference>
<dbReference type="EMBL" id="UINC01154649">
    <property type="protein sequence ID" value="SVD50050.1"/>
    <property type="molecule type" value="Genomic_DNA"/>
</dbReference>
<protein>
    <submittedName>
        <fullName evidence="1">Uncharacterized protein</fullName>
    </submittedName>
</protein>
<accession>A0A382VUJ3</accession>
<gene>
    <name evidence="1" type="ORF">METZ01_LOCUS402904</name>
</gene>
<proteinExistence type="predicted"/>
<sequence length="111" mass="13422">HLNKKNISTISLQDYADWWKKRMEIIWAPEFDARRIVTNWKHSNSSMYVIIKKSPKELVLTKMENVINLNTLKWQKKKTSSKLKPSMVLRTQLNRKMIINDFFHFFGRLKQ</sequence>